<dbReference type="GO" id="GO:0003677">
    <property type="term" value="F:DNA binding"/>
    <property type="evidence" value="ECO:0007669"/>
    <property type="project" value="UniProtKB-KW"/>
</dbReference>
<dbReference type="Pfam" id="PF13424">
    <property type="entry name" value="TPR_12"/>
    <property type="match status" value="2"/>
</dbReference>
<dbReference type="SUPFAM" id="SSF48452">
    <property type="entry name" value="TPR-like"/>
    <property type="match status" value="3"/>
</dbReference>
<evidence type="ECO:0000256" key="5">
    <source>
        <dbReference type="PROSITE-ProRule" id="PRU01091"/>
    </source>
</evidence>
<dbReference type="CDD" id="cd15831">
    <property type="entry name" value="BTAD"/>
    <property type="match status" value="1"/>
</dbReference>
<dbReference type="EMBL" id="JAGINW010000001">
    <property type="protein sequence ID" value="MBP2327303.1"/>
    <property type="molecule type" value="Genomic_DNA"/>
</dbReference>
<dbReference type="PROSITE" id="PS51755">
    <property type="entry name" value="OMPR_PHOB"/>
    <property type="match status" value="1"/>
</dbReference>
<comment type="caution">
    <text evidence="7">The sequence shown here is derived from an EMBL/GenBank/DDBJ whole genome shotgun (WGS) entry which is preliminary data.</text>
</comment>
<dbReference type="InterPro" id="IPR002182">
    <property type="entry name" value="NB-ARC"/>
</dbReference>
<dbReference type="InterPro" id="IPR011990">
    <property type="entry name" value="TPR-like_helical_dom_sf"/>
</dbReference>
<dbReference type="InterPro" id="IPR027417">
    <property type="entry name" value="P-loop_NTPase"/>
</dbReference>
<dbReference type="PRINTS" id="PR00364">
    <property type="entry name" value="DISEASERSIST"/>
</dbReference>
<keyword evidence="4" id="KW-0804">Transcription</keyword>
<sequence length="1001" mass="109552">MSVHSITGDRCFRILGTIEVDAGWQRLRVPPGRQQIILGALLLDANRVVGMDQLIDAVWDERPPATARSQIQICVSALRQSLAGPGEAPIVTIAPGYLIRVADNELDLHVFERNLAKADVAQQEGRLAEAVQLLRAALALWRGDALGGGVGSRQLTACAVRLNEQRMTALENCVDLELRLGRHHDLIAELTGLVEEHPLRERLRGQLMLALYRSGRQADALGAYRAGRDVLVDELGLEPSEELQALESAILAGERQVTPTNEPVGPPAGQIVQPRQLPADTADFTGRREPVADLVGWIGGDQGAVPVVVITGMPGVGKSALAVHISHHVADRFPDGQLYVDLRGSQPQPADPVDVLCRFLRALGVPGSAVPEELEERAEMYRSVMADRRVLVVLEDAAAEAQVLPLLPGGPGCAVVVTSRFRLAGLPGARLCEVEVMDQEQSLELLGKVIGRDRIEAEPGVAEALVGTVGGLPLALRVVSARLVARPHWSLAAMMGLLADERHRLDELSHGEIMVRASLALTYEGLSKRSRRLLRLLSLVEAETFLGWIAAALLDEQPARGAHLMESLVDAQMLNVAGVDVAGYPRFKFHDLVRVFARERLTESESRQECQDAVERLVGGWLALAREAHRRLYGGDYTVLHGNGLRWDADPSYVSAALKEPLQWLESEQACLCSAVRQAAATEFDEACWDLAVTAVTLFETRGYFDDWQETHEVALNAVRKAGNSRGVAAVMCSLGSMHLSRRRLAQAELMLEPALELFDELADVHGRALVTRSLGILAYIEGRPVAAAELYDRAQHGFQLAGDRIGEAYVLGRFAQLDIGRTRYDQAIERLRQALEICRETGNTRLEGQLLYRVGRVFLLQGNYEQAEQMLMTVLDMVHATGDVLGESFTLHSLGTVHLHMQELDKAEPILRHALSLRERLRDQFGASRVRLDLAALLTQRGEVREATGLVQEALRVFQSRRLPAWEDKARTALADLSGLSDYPHQGVSPGGIQSLPSGQ</sequence>
<evidence type="ECO:0000313" key="7">
    <source>
        <dbReference type="EMBL" id="MBP2327303.1"/>
    </source>
</evidence>
<accession>A0ABS4TSB8</accession>
<keyword evidence="2" id="KW-0805">Transcription regulation</keyword>
<dbReference type="PANTHER" id="PTHR35807">
    <property type="entry name" value="TRANSCRIPTIONAL REGULATOR REDD-RELATED"/>
    <property type="match status" value="1"/>
</dbReference>
<keyword evidence="8" id="KW-1185">Reference proteome</keyword>
<dbReference type="InterPro" id="IPR051677">
    <property type="entry name" value="AfsR-DnrI-RedD_regulator"/>
</dbReference>
<dbReference type="InterPro" id="IPR001867">
    <property type="entry name" value="OmpR/PhoB-type_DNA-bd"/>
</dbReference>
<organism evidence="7 8">
    <name type="scientific">Kibdelosporangium banguiense</name>
    <dbReference type="NCBI Taxonomy" id="1365924"/>
    <lineage>
        <taxon>Bacteria</taxon>
        <taxon>Bacillati</taxon>
        <taxon>Actinomycetota</taxon>
        <taxon>Actinomycetes</taxon>
        <taxon>Pseudonocardiales</taxon>
        <taxon>Pseudonocardiaceae</taxon>
        <taxon>Kibdelosporangium</taxon>
    </lineage>
</organism>
<evidence type="ECO:0000259" key="6">
    <source>
        <dbReference type="PROSITE" id="PS51755"/>
    </source>
</evidence>
<protein>
    <submittedName>
        <fullName evidence="7">DNA-binding SARP family transcriptional activator</fullName>
    </submittedName>
</protein>
<dbReference type="InterPro" id="IPR016032">
    <property type="entry name" value="Sig_transdc_resp-reg_C-effctor"/>
</dbReference>
<dbReference type="SMART" id="SM01043">
    <property type="entry name" value="BTAD"/>
    <property type="match status" value="1"/>
</dbReference>
<dbReference type="SUPFAM" id="SSF46894">
    <property type="entry name" value="C-terminal effector domain of the bipartite response regulators"/>
    <property type="match status" value="1"/>
</dbReference>
<dbReference type="Gene3D" id="1.25.40.10">
    <property type="entry name" value="Tetratricopeptide repeat domain"/>
    <property type="match status" value="2"/>
</dbReference>
<feature type="domain" description="OmpR/PhoB-type" evidence="6">
    <location>
        <begin position="1"/>
        <end position="101"/>
    </location>
</feature>
<dbReference type="Pfam" id="PF00931">
    <property type="entry name" value="NB-ARC"/>
    <property type="match status" value="1"/>
</dbReference>
<evidence type="ECO:0000256" key="3">
    <source>
        <dbReference type="ARBA" id="ARBA00023125"/>
    </source>
</evidence>
<dbReference type="Proteomes" id="UP001519332">
    <property type="component" value="Unassembled WGS sequence"/>
</dbReference>
<dbReference type="SMART" id="SM00028">
    <property type="entry name" value="TPR"/>
    <property type="match status" value="6"/>
</dbReference>
<evidence type="ECO:0000256" key="1">
    <source>
        <dbReference type="ARBA" id="ARBA00005820"/>
    </source>
</evidence>
<dbReference type="SUPFAM" id="SSF52540">
    <property type="entry name" value="P-loop containing nucleoside triphosphate hydrolases"/>
    <property type="match status" value="1"/>
</dbReference>
<dbReference type="Pfam" id="PF03704">
    <property type="entry name" value="BTAD"/>
    <property type="match status" value="1"/>
</dbReference>
<reference evidence="7 8" key="1">
    <citation type="submission" date="2021-03" db="EMBL/GenBank/DDBJ databases">
        <title>Sequencing the genomes of 1000 actinobacteria strains.</title>
        <authorList>
            <person name="Klenk H.-P."/>
        </authorList>
    </citation>
    <scope>NUCLEOTIDE SEQUENCE [LARGE SCALE GENOMIC DNA]</scope>
    <source>
        <strain evidence="7 8">DSM 46670</strain>
    </source>
</reference>
<comment type="similarity">
    <text evidence="1">Belongs to the AfsR/DnrI/RedD regulatory family.</text>
</comment>
<dbReference type="InterPro" id="IPR005158">
    <property type="entry name" value="BTAD"/>
</dbReference>
<evidence type="ECO:0000256" key="4">
    <source>
        <dbReference type="ARBA" id="ARBA00023163"/>
    </source>
</evidence>
<dbReference type="Gene3D" id="3.40.50.300">
    <property type="entry name" value="P-loop containing nucleotide triphosphate hydrolases"/>
    <property type="match status" value="1"/>
</dbReference>
<dbReference type="InterPro" id="IPR036388">
    <property type="entry name" value="WH-like_DNA-bd_sf"/>
</dbReference>
<dbReference type="RefSeq" id="WP_209644273.1">
    <property type="nucleotide sequence ID" value="NZ_JAGINW010000001.1"/>
</dbReference>
<dbReference type="Gene3D" id="1.10.10.10">
    <property type="entry name" value="Winged helix-like DNA-binding domain superfamily/Winged helix DNA-binding domain"/>
    <property type="match status" value="1"/>
</dbReference>
<evidence type="ECO:0000256" key="2">
    <source>
        <dbReference type="ARBA" id="ARBA00023015"/>
    </source>
</evidence>
<gene>
    <name evidence="7" type="ORF">JOF56_007688</name>
</gene>
<evidence type="ECO:0000313" key="8">
    <source>
        <dbReference type="Proteomes" id="UP001519332"/>
    </source>
</evidence>
<proteinExistence type="inferred from homology"/>
<dbReference type="PANTHER" id="PTHR35807:SF1">
    <property type="entry name" value="TRANSCRIPTIONAL REGULATOR REDD"/>
    <property type="match status" value="1"/>
</dbReference>
<dbReference type="InterPro" id="IPR019734">
    <property type="entry name" value="TPR_rpt"/>
</dbReference>
<dbReference type="Pfam" id="PF00486">
    <property type="entry name" value="Trans_reg_C"/>
    <property type="match status" value="1"/>
</dbReference>
<feature type="DNA-binding region" description="OmpR/PhoB-type" evidence="5">
    <location>
        <begin position="1"/>
        <end position="101"/>
    </location>
</feature>
<dbReference type="SMART" id="SM00862">
    <property type="entry name" value="Trans_reg_C"/>
    <property type="match status" value="1"/>
</dbReference>
<name>A0ABS4TSB8_9PSEU</name>
<keyword evidence="3 5" id="KW-0238">DNA-binding</keyword>